<comment type="caution">
    <text evidence="1">The sequence shown here is derived from an EMBL/GenBank/DDBJ whole genome shotgun (WGS) entry which is preliminary data.</text>
</comment>
<organism evidence="1 2">
    <name type="scientific">Diphasiastrum complanatum</name>
    <name type="common">Issler's clubmoss</name>
    <name type="synonym">Lycopodium complanatum</name>
    <dbReference type="NCBI Taxonomy" id="34168"/>
    <lineage>
        <taxon>Eukaryota</taxon>
        <taxon>Viridiplantae</taxon>
        <taxon>Streptophyta</taxon>
        <taxon>Embryophyta</taxon>
        <taxon>Tracheophyta</taxon>
        <taxon>Lycopodiopsida</taxon>
        <taxon>Lycopodiales</taxon>
        <taxon>Lycopodiaceae</taxon>
        <taxon>Lycopodioideae</taxon>
        <taxon>Diphasiastrum</taxon>
    </lineage>
</organism>
<accession>A0ACC2CX78</accession>
<proteinExistence type="predicted"/>
<name>A0ACC2CX78_DIPCM</name>
<dbReference type="Proteomes" id="UP001162992">
    <property type="component" value="Chromosome 8"/>
</dbReference>
<reference evidence="2" key="1">
    <citation type="journal article" date="2024" name="Proc. Natl. Acad. Sci. U.S.A.">
        <title>Extraordinary preservation of gene collinearity over three hundred million years revealed in homosporous lycophytes.</title>
        <authorList>
            <person name="Li C."/>
            <person name="Wickell D."/>
            <person name="Kuo L.Y."/>
            <person name="Chen X."/>
            <person name="Nie B."/>
            <person name="Liao X."/>
            <person name="Peng D."/>
            <person name="Ji J."/>
            <person name="Jenkins J."/>
            <person name="Williams M."/>
            <person name="Shu S."/>
            <person name="Plott C."/>
            <person name="Barry K."/>
            <person name="Rajasekar S."/>
            <person name="Grimwood J."/>
            <person name="Han X."/>
            <person name="Sun S."/>
            <person name="Hou Z."/>
            <person name="He W."/>
            <person name="Dai G."/>
            <person name="Sun C."/>
            <person name="Schmutz J."/>
            <person name="Leebens-Mack J.H."/>
            <person name="Li F.W."/>
            <person name="Wang L."/>
        </authorList>
    </citation>
    <scope>NUCLEOTIDE SEQUENCE [LARGE SCALE GENOMIC DNA]</scope>
    <source>
        <strain evidence="2">cv. PW_Plant_1</strain>
    </source>
</reference>
<sequence>MKKSEVSCKLLDETSALPRPLSMCSCRNRDDQTVVSNFGGCLLQSRSSYPYFLLLAFETGWIIRSAALLLLSPIAWVLYHFLSEEAASKLLIFVAVAGVKMQQIEMLSRSVLLKFFSEDINTETLSVFSSFGRRYIVTKTPRIMVEPFAKEYLGALGVIGTELELSRSGRATGFVRSPGILVGEKKKSVLKATFNAVDNNLHVGLGDRKDYPSMSMFKEVYIVSSSGPKSKNPSVLRPIIFHDGRLVQRPTPLVALFTLIWIPFGFLLAVIRIMAAQILPLSVLYYVFPFLGVRIVVTGTPPAAVSGAKKRTGVLFVCSHRTLLDPIFLSIALRRPITAVTYFISRLSELLSPIPTVRLTRYRQEDAKNIANILKHGDLAICPEGTTCRSPFLLRALFAELTDQIVPVAMTNKTSMFHATSSGSWKAMDPFYFFMNPFPSYDVTFLSQLPLEQTCSGGKAAHDVANNIQRLLGRELGFECTTLTRKDKYLALVGTDGSFPVIRGSGYICKTSTSVTTH</sequence>
<protein>
    <submittedName>
        <fullName evidence="1">Uncharacterized protein</fullName>
    </submittedName>
</protein>
<evidence type="ECO:0000313" key="2">
    <source>
        <dbReference type="Proteomes" id="UP001162992"/>
    </source>
</evidence>
<gene>
    <name evidence="1" type="ORF">O6H91_08G047900</name>
</gene>
<keyword evidence="2" id="KW-1185">Reference proteome</keyword>
<dbReference type="EMBL" id="CM055099">
    <property type="protein sequence ID" value="KAJ7546633.1"/>
    <property type="molecule type" value="Genomic_DNA"/>
</dbReference>
<evidence type="ECO:0000313" key="1">
    <source>
        <dbReference type="EMBL" id="KAJ7546633.1"/>
    </source>
</evidence>